<dbReference type="EMBL" id="JAJTJA010000007">
    <property type="protein sequence ID" value="KAH8696361.1"/>
    <property type="molecule type" value="Genomic_DNA"/>
</dbReference>
<dbReference type="InterPro" id="IPR036236">
    <property type="entry name" value="Znf_C2H2_sf"/>
</dbReference>
<dbReference type="PANTHER" id="PTHR37535">
    <property type="entry name" value="FLUG DOMAIN PROTEIN"/>
    <property type="match status" value="1"/>
</dbReference>
<keyword evidence="4" id="KW-0812">Transmembrane</keyword>
<dbReference type="SUPFAM" id="SSF57667">
    <property type="entry name" value="beta-beta-alpha zinc fingers"/>
    <property type="match status" value="1"/>
</dbReference>
<feature type="region of interest" description="Disordered" evidence="3">
    <location>
        <begin position="571"/>
        <end position="615"/>
    </location>
</feature>
<evidence type="ECO:0000313" key="7">
    <source>
        <dbReference type="Proteomes" id="UP001201262"/>
    </source>
</evidence>
<evidence type="ECO:0000256" key="2">
    <source>
        <dbReference type="SAM" id="Coils"/>
    </source>
</evidence>
<feature type="domain" description="C2H2-type" evidence="5">
    <location>
        <begin position="625"/>
        <end position="653"/>
    </location>
</feature>
<keyword evidence="1" id="KW-0479">Metal-binding</keyword>
<feature type="transmembrane region" description="Helical" evidence="4">
    <location>
        <begin position="173"/>
        <end position="193"/>
    </location>
</feature>
<dbReference type="GeneID" id="70241644"/>
<proteinExistence type="predicted"/>
<protein>
    <submittedName>
        <fullName evidence="6">C2H2 finger domain protein</fullName>
    </submittedName>
</protein>
<organism evidence="6 7">
    <name type="scientific">Talaromyces proteolyticus</name>
    <dbReference type="NCBI Taxonomy" id="1131652"/>
    <lineage>
        <taxon>Eukaryota</taxon>
        <taxon>Fungi</taxon>
        <taxon>Dikarya</taxon>
        <taxon>Ascomycota</taxon>
        <taxon>Pezizomycotina</taxon>
        <taxon>Eurotiomycetes</taxon>
        <taxon>Eurotiomycetidae</taxon>
        <taxon>Eurotiales</taxon>
        <taxon>Trichocomaceae</taxon>
        <taxon>Talaromyces</taxon>
        <taxon>Talaromyces sect. Bacilispori</taxon>
    </lineage>
</organism>
<keyword evidence="1" id="KW-0862">Zinc</keyword>
<feature type="coiled-coil region" evidence="2">
    <location>
        <begin position="442"/>
        <end position="488"/>
    </location>
</feature>
<evidence type="ECO:0000256" key="4">
    <source>
        <dbReference type="SAM" id="Phobius"/>
    </source>
</evidence>
<accession>A0AAD4KPL1</accession>
<dbReference type="Pfam" id="PF11917">
    <property type="entry name" value="DUF3435"/>
    <property type="match status" value="1"/>
</dbReference>
<dbReference type="PROSITE" id="PS50157">
    <property type="entry name" value="ZINC_FINGER_C2H2_2"/>
    <property type="match status" value="1"/>
</dbReference>
<dbReference type="GO" id="GO:0008270">
    <property type="term" value="F:zinc ion binding"/>
    <property type="evidence" value="ECO:0007669"/>
    <property type="project" value="UniProtKB-KW"/>
</dbReference>
<keyword evidence="1" id="KW-0863">Zinc-finger</keyword>
<evidence type="ECO:0000256" key="1">
    <source>
        <dbReference type="PROSITE-ProRule" id="PRU00042"/>
    </source>
</evidence>
<reference evidence="6" key="1">
    <citation type="submission" date="2021-12" db="EMBL/GenBank/DDBJ databases">
        <title>Convergent genome expansion in fungi linked to evolution of root-endophyte symbiosis.</title>
        <authorList>
            <consortium name="DOE Joint Genome Institute"/>
            <person name="Ke Y.-H."/>
            <person name="Bonito G."/>
            <person name="Liao H.-L."/>
            <person name="Looney B."/>
            <person name="Rojas-Flechas A."/>
            <person name="Nash J."/>
            <person name="Hameed K."/>
            <person name="Schadt C."/>
            <person name="Martin F."/>
            <person name="Crous P.W."/>
            <person name="Miettinen O."/>
            <person name="Magnuson J.K."/>
            <person name="Labbe J."/>
            <person name="Jacobson D."/>
            <person name="Doktycz M.J."/>
            <person name="Veneault-Fourrey C."/>
            <person name="Kuo A."/>
            <person name="Mondo S."/>
            <person name="Calhoun S."/>
            <person name="Riley R."/>
            <person name="Ohm R."/>
            <person name="LaButti K."/>
            <person name="Andreopoulos B."/>
            <person name="Pangilinan J."/>
            <person name="Nolan M."/>
            <person name="Tritt A."/>
            <person name="Clum A."/>
            <person name="Lipzen A."/>
            <person name="Daum C."/>
            <person name="Barry K."/>
            <person name="Grigoriev I.V."/>
            <person name="Vilgalys R."/>
        </authorList>
    </citation>
    <scope>NUCLEOTIDE SEQUENCE</scope>
    <source>
        <strain evidence="6">PMI_201</strain>
    </source>
</reference>
<dbReference type="AlphaFoldDB" id="A0AAD4KPL1"/>
<feature type="compositionally biased region" description="Basic and acidic residues" evidence="3">
    <location>
        <begin position="592"/>
        <end position="610"/>
    </location>
</feature>
<dbReference type="RefSeq" id="XP_046071299.1">
    <property type="nucleotide sequence ID" value="XM_046211357.1"/>
</dbReference>
<evidence type="ECO:0000256" key="3">
    <source>
        <dbReference type="SAM" id="MobiDB-lite"/>
    </source>
</evidence>
<keyword evidence="4" id="KW-1133">Transmembrane helix</keyword>
<dbReference type="PANTHER" id="PTHR37535:SF2">
    <property type="entry name" value="FINGER DOMAIN PROTEIN, PUTATIVE (AFU_ORTHOLOGUE AFUA_6G09300)-RELATED"/>
    <property type="match status" value="1"/>
</dbReference>
<sequence>MRTHRHSYEDPNDDTEEELSDIPSDFDEPDGTKNLRTRVVDRWHRYCRMKAFQESAGSIWQHPERALQAASANCLYRFLNWTTKLDRGKNGRKLRRYRKANAFKSDWKYFRGYYQKVKGQKMDRGMAKRLRTGIRSIIKKNRYDTQPRPNEPMYIEDMVPFNETILTTRKKRFYLGIQRIMLCLALMLGLFTASRKQAILRLQYKHLRVTLQKDPHGGPPVISIDIRPEYIKQLLGVKDLNEFSFPEIIYGVSLVFSPHVFILGLLFHADAFAPNVKSMDELRSLFIRRSFQQLEIPLKNEMDEYYLFCDVKVIKGKPTIIRDQRMSDSTYYSAMRSISEIMGLLNSFFFHQFRYGTGEILDSTGWVSDAQRNLIMNHDNTQTFLDYYRPRRHVNMQEAVLGLTPDKEWQRALTSSSRFKDPERPRYLDADAKALVEQDPDLQTAIRERNKLEDEYEIYSNTDLLPMLQEAEREVTNARQRARYKQKKIMRQGYSRKRAIAEINEQLSGAIQPDDDDSSSIMDDGNDDLPPIQAKVIEAILAVPVEWTLEGEWQRRNRTVHTIIPYCDYEEGGPLRGRPKRKRPSNDVDEPAESRHYEEQEVKETSEGKHIKNPKYKQKQEEEVWVCFQCGKEYAQKSSLLRHFRPAHLNDRQCNSCNDGWEHLEQMHWQRHIEAVHHLRT</sequence>
<comment type="caution">
    <text evidence="6">The sequence shown here is derived from an EMBL/GenBank/DDBJ whole genome shotgun (WGS) entry which is preliminary data.</text>
</comment>
<name>A0AAD4KPL1_9EURO</name>
<keyword evidence="7" id="KW-1185">Reference proteome</keyword>
<dbReference type="PROSITE" id="PS00028">
    <property type="entry name" value="ZINC_FINGER_C2H2_1"/>
    <property type="match status" value="1"/>
</dbReference>
<dbReference type="Proteomes" id="UP001201262">
    <property type="component" value="Unassembled WGS sequence"/>
</dbReference>
<keyword evidence="2" id="KW-0175">Coiled coil</keyword>
<dbReference type="InterPro" id="IPR013087">
    <property type="entry name" value="Znf_C2H2_type"/>
</dbReference>
<feature type="compositionally biased region" description="Acidic residues" evidence="3">
    <location>
        <begin position="10"/>
        <end position="29"/>
    </location>
</feature>
<dbReference type="InterPro" id="IPR021842">
    <property type="entry name" value="DUF3435"/>
</dbReference>
<keyword evidence="4" id="KW-0472">Membrane</keyword>
<gene>
    <name evidence="6" type="ORF">BGW36DRAFT_297438</name>
</gene>
<evidence type="ECO:0000259" key="5">
    <source>
        <dbReference type="PROSITE" id="PS50157"/>
    </source>
</evidence>
<dbReference type="SMART" id="SM00355">
    <property type="entry name" value="ZnF_C2H2"/>
    <property type="match status" value="2"/>
</dbReference>
<evidence type="ECO:0000313" key="6">
    <source>
        <dbReference type="EMBL" id="KAH8696361.1"/>
    </source>
</evidence>
<feature type="region of interest" description="Disordered" evidence="3">
    <location>
        <begin position="1"/>
        <end position="33"/>
    </location>
</feature>